<feature type="transmembrane region" description="Helical" evidence="8">
    <location>
        <begin position="204"/>
        <end position="223"/>
    </location>
</feature>
<evidence type="ECO:0000256" key="7">
    <source>
        <dbReference type="SAM" id="MobiDB-lite"/>
    </source>
</evidence>
<dbReference type="GO" id="GO:0016020">
    <property type="term" value="C:membrane"/>
    <property type="evidence" value="ECO:0007669"/>
    <property type="project" value="UniProtKB-SubCell"/>
</dbReference>
<organism evidence="9 10">
    <name type="scientific">Sanghuangporus baumii</name>
    <name type="common">Phellinus baumii</name>
    <dbReference type="NCBI Taxonomy" id="108892"/>
    <lineage>
        <taxon>Eukaryota</taxon>
        <taxon>Fungi</taxon>
        <taxon>Dikarya</taxon>
        <taxon>Basidiomycota</taxon>
        <taxon>Agaricomycotina</taxon>
        <taxon>Agaricomycetes</taxon>
        <taxon>Hymenochaetales</taxon>
        <taxon>Hymenochaetaceae</taxon>
        <taxon>Sanghuangporus</taxon>
    </lineage>
</organism>
<protein>
    <submittedName>
        <fullName evidence="9">MFS general substrate transporter</fullName>
    </submittedName>
</protein>
<dbReference type="FunFam" id="1.20.1250.20:FF:000064">
    <property type="entry name" value="MFS allantoate transporter"/>
    <property type="match status" value="1"/>
</dbReference>
<feature type="transmembrane region" description="Helical" evidence="8">
    <location>
        <begin position="397"/>
        <end position="418"/>
    </location>
</feature>
<feature type="compositionally biased region" description="Basic and acidic residues" evidence="7">
    <location>
        <begin position="12"/>
        <end position="23"/>
    </location>
</feature>
<feature type="transmembrane region" description="Helical" evidence="8">
    <location>
        <begin position="365"/>
        <end position="385"/>
    </location>
</feature>
<dbReference type="Pfam" id="PF07690">
    <property type="entry name" value="MFS_1"/>
    <property type="match status" value="1"/>
</dbReference>
<feature type="transmembrane region" description="Helical" evidence="8">
    <location>
        <begin position="235"/>
        <end position="255"/>
    </location>
</feature>
<evidence type="ECO:0000256" key="8">
    <source>
        <dbReference type="SAM" id="Phobius"/>
    </source>
</evidence>
<evidence type="ECO:0000313" key="10">
    <source>
        <dbReference type="Proteomes" id="UP000757232"/>
    </source>
</evidence>
<keyword evidence="4 8" id="KW-1133">Transmembrane helix</keyword>
<feature type="transmembrane region" description="Helical" evidence="8">
    <location>
        <begin position="171"/>
        <end position="192"/>
    </location>
</feature>
<feature type="transmembrane region" description="Helical" evidence="8">
    <location>
        <begin position="462"/>
        <end position="486"/>
    </location>
</feature>
<evidence type="ECO:0000256" key="5">
    <source>
        <dbReference type="ARBA" id="ARBA00023136"/>
    </source>
</evidence>
<dbReference type="PANTHER" id="PTHR43791">
    <property type="entry name" value="PERMEASE-RELATED"/>
    <property type="match status" value="1"/>
</dbReference>
<feature type="transmembrane region" description="Helical" evidence="8">
    <location>
        <begin position="339"/>
        <end position="359"/>
    </location>
</feature>
<accession>A0A9Q5N4U4</accession>
<keyword evidence="3 8" id="KW-0812">Transmembrane</keyword>
<keyword evidence="10" id="KW-1185">Reference proteome</keyword>
<keyword evidence="5 8" id="KW-0472">Membrane</keyword>
<feature type="transmembrane region" description="Helical" evidence="8">
    <location>
        <begin position="139"/>
        <end position="159"/>
    </location>
</feature>
<dbReference type="SUPFAM" id="SSF103473">
    <property type="entry name" value="MFS general substrate transporter"/>
    <property type="match status" value="1"/>
</dbReference>
<sequence length="547" mass="60780">MTELGKSAPSIQDEKESFAHEEGVQPSLAPLPTEVHKPRVEGGDKAAEVLAEVTERVVVTPEENRRILRMVDLHVLPVMLLVYFLQQLDKSSLSYTSVFGIVEEANLVGSEYSWLSSIVYVAQLVFQPLSSYGIVRLPVGKWIFFNALCWGATVAASAAARNFAGLLTARLFLGIFEATIAPSFIAITQMWWRRREQTYRTAAWNASNGVCAVFGSLVSYGIGHIKNENLRPYQGIFLFCGCLTVALTPLVWFFLPDSPATAKFLKGNDRVLALERLRDNNMGTESKVWKWDQFWEAFRDLKTYLWFSMLFLAACPSGGIGAFGALIIQGFGFDSFESILFNMPFGVLTVVAIFVGAWLCNKIKLRFPVIILLCLFPIAGSTAMLKLGRGSEYRGKLLACYYVLSVMGGIQPMLYAWAPLNACGHTKKVTTTAVFFVAQCVGNIVGPQVYKTNMKPRYTPGLVTDLVCWIVLAVLAGFTGLYLHYLNRRQAAKRLRKGKTAAVVDTSILSIEEAARAREINEKAGETNDQAFDDLTDFQNEDFVYVL</sequence>
<evidence type="ECO:0000313" key="9">
    <source>
        <dbReference type="EMBL" id="OCB84663.1"/>
    </source>
</evidence>
<dbReference type="Proteomes" id="UP000757232">
    <property type="component" value="Unassembled WGS sequence"/>
</dbReference>
<dbReference type="AlphaFoldDB" id="A0A9Q5N4U4"/>
<evidence type="ECO:0000256" key="6">
    <source>
        <dbReference type="ARBA" id="ARBA00037968"/>
    </source>
</evidence>
<dbReference type="OrthoDB" id="6730379at2759"/>
<feature type="region of interest" description="Disordered" evidence="7">
    <location>
        <begin position="1"/>
        <end position="38"/>
    </location>
</feature>
<dbReference type="PANTHER" id="PTHR43791:SF59">
    <property type="entry name" value="TRANSPORTER, PUTATIVE (AFU_ORTHOLOGUE AFUA_1G06550)-RELATED"/>
    <property type="match status" value="1"/>
</dbReference>
<evidence type="ECO:0000256" key="2">
    <source>
        <dbReference type="ARBA" id="ARBA00022448"/>
    </source>
</evidence>
<dbReference type="InterPro" id="IPR036259">
    <property type="entry name" value="MFS_trans_sf"/>
</dbReference>
<dbReference type="EMBL" id="LNZH02000214">
    <property type="protein sequence ID" value="OCB84663.1"/>
    <property type="molecule type" value="Genomic_DNA"/>
</dbReference>
<evidence type="ECO:0000256" key="1">
    <source>
        <dbReference type="ARBA" id="ARBA00004141"/>
    </source>
</evidence>
<gene>
    <name evidence="9" type="ORF">A7U60_g8183</name>
</gene>
<dbReference type="GO" id="GO:0022857">
    <property type="term" value="F:transmembrane transporter activity"/>
    <property type="evidence" value="ECO:0007669"/>
    <property type="project" value="InterPro"/>
</dbReference>
<dbReference type="Gene3D" id="1.20.1250.20">
    <property type="entry name" value="MFS general substrate transporter like domains"/>
    <property type="match status" value="2"/>
</dbReference>
<proteinExistence type="inferred from homology"/>
<comment type="caution">
    <text evidence="9">The sequence shown here is derived from an EMBL/GenBank/DDBJ whole genome shotgun (WGS) entry which is preliminary data.</text>
</comment>
<keyword evidence="2" id="KW-0813">Transport</keyword>
<comment type="subcellular location">
    <subcellularLocation>
        <location evidence="1">Membrane</location>
        <topology evidence="1">Multi-pass membrane protein</topology>
    </subcellularLocation>
</comment>
<name>A0A9Q5N4U4_SANBA</name>
<evidence type="ECO:0000256" key="3">
    <source>
        <dbReference type="ARBA" id="ARBA00022692"/>
    </source>
</evidence>
<feature type="transmembrane region" description="Helical" evidence="8">
    <location>
        <begin position="304"/>
        <end position="327"/>
    </location>
</feature>
<comment type="similarity">
    <text evidence="6">Belongs to the major facilitator superfamily. Allantoate permease family.</text>
</comment>
<evidence type="ECO:0000256" key="4">
    <source>
        <dbReference type="ARBA" id="ARBA00022989"/>
    </source>
</evidence>
<dbReference type="InterPro" id="IPR011701">
    <property type="entry name" value="MFS"/>
</dbReference>
<reference evidence="9" key="1">
    <citation type="submission" date="2016-06" db="EMBL/GenBank/DDBJ databases">
        <title>Draft Genome sequence of the fungus Inonotus baumii.</title>
        <authorList>
            <person name="Zhu H."/>
            <person name="Lin W."/>
        </authorList>
    </citation>
    <scope>NUCLEOTIDE SEQUENCE</scope>
    <source>
        <strain evidence="9">821</strain>
    </source>
</reference>